<dbReference type="eggNOG" id="COG1410">
    <property type="taxonomic scope" value="Bacteria"/>
</dbReference>
<dbReference type="PROSITE" id="PS50972">
    <property type="entry name" value="PTERIN_BINDING"/>
    <property type="match status" value="1"/>
</dbReference>
<accession>B5Y6I8</accession>
<gene>
    <name evidence="24" type="ordered locus">COPRO5265_0013</name>
</gene>
<keyword evidence="13 19" id="KW-0479">Metal-binding</keyword>
<dbReference type="InterPro" id="IPR011005">
    <property type="entry name" value="Dihydropteroate_synth-like_sf"/>
</dbReference>
<comment type="pathway">
    <text evidence="4">Amino-acid biosynthesis; L-methionine biosynthesis via de novo pathway; L-methionine from L-homocysteine (MetH route): step 1/1.</text>
</comment>
<dbReference type="STRING" id="309798.COPRO5265_0013"/>
<evidence type="ECO:0000256" key="7">
    <source>
        <dbReference type="ARBA" id="ARBA00013998"/>
    </source>
</evidence>
<comment type="similarity">
    <text evidence="5">Belongs to the vitamin-B12 dependent methionine synthase family.</text>
</comment>
<feature type="binding site" evidence="19">
    <location>
        <position position="206"/>
    </location>
    <ligand>
        <name>Zn(2+)</name>
        <dbReference type="ChEBI" id="CHEBI:29105"/>
    </ligand>
</feature>
<dbReference type="SUPFAM" id="SSF52242">
    <property type="entry name" value="Cobalamin (vitamin B12)-binding domain"/>
    <property type="match status" value="1"/>
</dbReference>
<dbReference type="InterPro" id="IPR003726">
    <property type="entry name" value="HCY_dom"/>
</dbReference>
<feature type="domain" description="B12-binding N-terminal" evidence="23">
    <location>
        <begin position="557"/>
        <end position="650"/>
    </location>
</feature>
<evidence type="ECO:0000256" key="4">
    <source>
        <dbReference type="ARBA" id="ARBA00005178"/>
    </source>
</evidence>
<keyword evidence="10" id="KW-0846">Cobalamin</keyword>
<sequence>MNRKTFLELLSERVLFLDGAYGTEFFKQGYKGAVELLNIDTPKVVEDLQKAYAEAGADVVLTNTFSANRLKLRSMGLEEYIRKINENAVKIARHAAPGKLVLGDMSSTGMFVRPLGDLDFEEAYNVFREQAALLIDAGVDGIIVETMSDLKELKAAILAIRNVSTDIPLIAHMTFEADGISVTGTSVEIFATLMNDLDVDVVGINCTLEPKDMLPVFMRLAEYCHKPLSVEPNAGKPLYNKGVLTYKSTPEEFAVYMADFVELGANLVGGCCGTGPDHIALMSKYVGKQKPRQRTVRNDQFLSSRTVIKTVEPFLVIGERINASGRKKLQKSFQDMDYTEILNLARKQEEEGSAVIDVNLGIEKLLTHEHFKQAVLELDRVSSLPLSLDIQDAAFLETAMREYVGRPLINSALAREEHLNSRLALLKKYGGMLIVLTMEKDIPQTAQERLSVAKKAVEIIKANGVDLKRVFFDPLVLPLGAGSDYHVTLNTIKLLTESGLQTSIGLSNLSFGLPNRESINAAFLGLSVENGLSAAILNSKEATTMNVLQGCLALKGKQLGTTQNAIDDELVNLIVKGQKDALLEFTKQQLKEHDPLYVSQHILAEAMQKVGELYAKGVIYLPHLILAAETVQPCFDYLNSLLGEAQVKLGKVLLATVHGDIHDIGKNIVATVLRSGGFDVYDVGKDVPAHTILEACQEYKPDIVGLSAMMTTTVSRVKEVVDMLKANNIQAFVIAGGASMNRQLADEFGVEYAKDAMEALQICKAFMERKGGNEP</sequence>
<dbReference type="PANTHER" id="PTHR45833">
    <property type="entry name" value="METHIONINE SYNTHASE"/>
    <property type="match status" value="1"/>
</dbReference>
<evidence type="ECO:0000259" key="22">
    <source>
        <dbReference type="PROSITE" id="PS51332"/>
    </source>
</evidence>
<dbReference type="SUPFAM" id="SSF47644">
    <property type="entry name" value="Methionine synthase domain"/>
    <property type="match status" value="1"/>
</dbReference>
<dbReference type="UniPathway" id="UPA00051">
    <property type="reaction ID" value="UER00081"/>
</dbReference>
<dbReference type="PROSITE" id="PS50970">
    <property type="entry name" value="HCY"/>
    <property type="match status" value="1"/>
</dbReference>
<evidence type="ECO:0000259" key="20">
    <source>
        <dbReference type="PROSITE" id="PS50970"/>
    </source>
</evidence>
<evidence type="ECO:0000256" key="3">
    <source>
        <dbReference type="ARBA" id="ARBA00001956"/>
    </source>
</evidence>
<dbReference type="GO" id="GO:0046872">
    <property type="term" value="F:metal ion binding"/>
    <property type="evidence" value="ECO:0007669"/>
    <property type="project" value="UniProtKB-KW"/>
</dbReference>
<dbReference type="SUPFAM" id="SSF82282">
    <property type="entry name" value="Homocysteine S-methyltransferase"/>
    <property type="match status" value="1"/>
</dbReference>
<evidence type="ECO:0000256" key="2">
    <source>
        <dbReference type="ARBA" id="ARBA00001947"/>
    </source>
</evidence>
<evidence type="ECO:0000259" key="23">
    <source>
        <dbReference type="PROSITE" id="PS51337"/>
    </source>
</evidence>
<dbReference type="GO" id="GO:0032259">
    <property type="term" value="P:methylation"/>
    <property type="evidence" value="ECO:0007669"/>
    <property type="project" value="UniProtKB-KW"/>
</dbReference>
<comment type="cofactor">
    <cofactor evidence="3">
        <name>methylcob(III)alamin</name>
        <dbReference type="ChEBI" id="CHEBI:28115"/>
    </cofactor>
</comment>
<evidence type="ECO:0000256" key="9">
    <source>
        <dbReference type="ARBA" id="ARBA00022605"/>
    </source>
</evidence>
<dbReference type="Gene3D" id="3.20.20.330">
    <property type="entry name" value="Homocysteine-binding-like domain"/>
    <property type="match status" value="1"/>
</dbReference>
<dbReference type="Proteomes" id="UP000001732">
    <property type="component" value="Chromosome"/>
</dbReference>
<feature type="domain" description="B12-binding" evidence="22">
    <location>
        <begin position="649"/>
        <end position="775"/>
    </location>
</feature>
<dbReference type="GO" id="GO:0050667">
    <property type="term" value="P:homocysteine metabolic process"/>
    <property type="evidence" value="ECO:0007669"/>
    <property type="project" value="TreeGrafter"/>
</dbReference>
<organism evidence="24 25">
    <name type="scientific">Coprothermobacter proteolyticus (strain ATCC 35245 / DSM 5265 / OCM 4 / BT)</name>
    <dbReference type="NCBI Taxonomy" id="309798"/>
    <lineage>
        <taxon>Bacteria</taxon>
        <taxon>Pseudomonadati</taxon>
        <taxon>Coprothermobacterota</taxon>
        <taxon>Coprothermobacteria</taxon>
        <taxon>Coprothermobacterales</taxon>
        <taxon>Coprothermobacteraceae</taxon>
        <taxon>Coprothermobacter</taxon>
    </lineage>
</organism>
<dbReference type="PROSITE" id="PS51332">
    <property type="entry name" value="B12_BINDING"/>
    <property type="match status" value="1"/>
</dbReference>
<dbReference type="KEGG" id="cpo:COPRO5265_0013"/>
<evidence type="ECO:0000256" key="15">
    <source>
        <dbReference type="ARBA" id="ARBA00023167"/>
    </source>
</evidence>
<dbReference type="SMART" id="SM01018">
    <property type="entry name" value="B12-binding_2"/>
    <property type="match status" value="1"/>
</dbReference>
<evidence type="ECO:0000256" key="10">
    <source>
        <dbReference type="ARBA" id="ARBA00022628"/>
    </source>
</evidence>
<evidence type="ECO:0000256" key="12">
    <source>
        <dbReference type="ARBA" id="ARBA00022691"/>
    </source>
</evidence>
<dbReference type="Pfam" id="PF00809">
    <property type="entry name" value="Pterin_bind"/>
    <property type="match status" value="1"/>
</dbReference>
<keyword evidence="15" id="KW-0486">Methionine biosynthesis</keyword>
<evidence type="ECO:0000256" key="14">
    <source>
        <dbReference type="ARBA" id="ARBA00022833"/>
    </source>
</evidence>
<dbReference type="PANTHER" id="PTHR45833:SF1">
    <property type="entry name" value="METHIONINE SYNTHASE"/>
    <property type="match status" value="1"/>
</dbReference>
<comment type="function">
    <text evidence="17">Catalyzes the transfer of a methyl group from methyl-cobalamin to homocysteine, yielding enzyme-bound cob(I)alamin and methionine. Subsequently, remethylates the cofactor using methyltetrahydrofolate.</text>
</comment>
<evidence type="ECO:0000256" key="8">
    <source>
        <dbReference type="ARBA" id="ARBA00022603"/>
    </source>
</evidence>
<evidence type="ECO:0000256" key="11">
    <source>
        <dbReference type="ARBA" id="ARBA00022679"/>
    </source>
</evidence>
<feature type="binding site" evidence="19">
    <location>
        <position position="271"/>
    </location>
    <ligand>
        <name>Zn(2+)</name>
        <dbReference type="ChEBI" id="CHEBI:29105"/>
    </ligand>
</feature>
<feature type="domain" description="Pterin-binding" evidence="21">
    <location>
        <begin position="314"/>
        <end position="567"/>
    </location>
</feature>
<dbReference type="EMBL" id="CP001145">
    <property type="protein sequence ID" value="ACI17204.1"/>
    <property type="molecule type" value="Genomic_DNA"/>
</dbReference>
<keyword evidence="11 19" id="KW-0808">Transferase</keyword>
<reference evidence="24 25" key="2">
    <citation type="journal article" date="2014" name="Genome Announc.">
        <title>Complete Genome Sequence of Coprothermobacter proteolyticus DSM 5265.</title>
        <authorList>
            <person name="Alexiev A."/>
            <person name="Coil D.A."/>
            <person name="Badger J.H."/>
            <person name="Enticknap J."/>
            <person name="Ward N."/>
            <person name="Robb F.T."/>
            <person name="Eisen J.A."/>
        </authorList>
    </citation>
    <scope>NUCLEOTIDE SEQUENCE [LARGE SCALE GENOMIC DNA]</scope>
    <source>
        <strain evidence="25">ATCC 35245 / DSM 5265 / OCM 4 / BT</strain>
    </source>
</reference>
<dbReference type="Gene3D" id="1.10.1240.10">
    <property type="entry name" value="Methionine synthase domain"/>
    <property type="match status" value="1"/>
</dbReference>
<feature type="domain" description="Hcy-binding" evidence="20">
    <location>
        <begin position="3"/>
        <end position="286"/>
    </location>
</feature>
<evidence type="ECO:0000256" key="1">
    <source>
        <dbReference type="ARBA" id="ARBA00001700"/>
    </source>
</evidence>
<dbReference type="AlphaFoldDB" id="B5Y6I8"/>
<dbReference type="InterPro" id="IPR050554">
    <property type="entry name" value="Met_Synthase/Corrinoid"/>
</dbReference>
<name>B5Y6I8_COPPD</name>
<dbReference type="PROSITE" id="PS51337">
    <property type="entry name" value="B12_BINDING_NTER"/>
    <property type="match status" value="1"/>
</dbReference>
<dbReference type="InterPro" id="IPR036594">
    <property type="entry name" value="Meth_synthase_dom"/>
</dbReference>
<comment type="cofactor">
    <cofactor evidence="2 19">
        <name>Zn(2+)</name>
        <dbReference type="ChEBI" id="CHEBI:29105"/>
    </cofactor>
</comment>
<keyword evidence="16" id="KW-0170">Cobalt</keyword>
<dbReference type="RefSeq" id="WP_012543856.1">
    <property type="nucleotide sequence ID" value="NC_011295.1"/>
</dbReference>
<keyword evidence="25" id="KW-1185">Reference proteome</keyword>
<evidence type="ECO:0000256" key="18">
    <source>
        <dbReference type="ARBA" id="ARBA00031040"/>
    </source>
</evidence>
<dbReference type="InterPro" id="IPR000489">
    <property type="entry name" value="Pterin-binding_dom"/>
</dbReference>
<dbReference type="SUPFAM" id="SSF51717">
    <property type="entry name" value="Dihydropteroate synthetase-like"/>
    <property type="match status" value="1"/>
</dbReference>
<dbReference type="HOGENOM" id="CLU_004914_0_2_9"/>
<proteinExistence type="inferred from homology"/>
<evidence type="ECO:0000256" key="19">
    <source>
        <dbReference type="PROSITE-ProRule" id="PRU00333"/>
    </source>
</evidence>
<reference evidence="25" key="1">
    <citation type="submission" date="2008-08" db="EMBL/GenBank/DDBJ databases">
        <title>The complete genome sequence of Coprothermobacter proteolyticus strain ATCC 5245 / DSM 5265 / BT.</title>
        <authorList>
            <person name="Dodson R.J."/>
            <person name="Durkin A.S."/>
            <person name="Wu M."/>
            <person name="Eisen J."/>
            <person name="Sutton G."/>
        </authorList>
    </citation>
    <scope>NUCLEOTIDE SEQUENCE [LARGE SCALE GENOMIC DNA]</scope>
    <source>
        <strain evidence="25">ATCC 35245 / DSM 5265 / OCM 4 / BT</strain>
    </source>
</reference>
<evidence type="ECO:0000259" key="21">
    <source>
        <dbReference type="PROSITE" id="PS50972"/>
    </source>
</evidence>
<evidence type="ECO:0000313" key="24">
    <source>
        <dbReference type="EMBL" id="ACI17204.1"/>
    </source>
</evidence>
<dbReference type="InterPro" id="IPR006158">
    <property type="entry name" value="Cobalamin-bd"/>
</dbReference>
<keyword evidence="14 19" id="KW-0862">Zinc</keyword>
<evidence type="ECO:0000256" key="5">
    <source>
        <dbReference type="ARBA" id="ARBA00010398"/>
    </source>
</evidence>
<evidence type="ECO:0000256" key="16">
    <source>
        <dbReference type="ARBA" id="ARBA00023285"/>
    </source>
</evidence>
<feature type="binding site" evidence="19">
    <location>
        <position position="272"/>
    </location>
    <ligand>
        <name>Zn(2+)</name>
        <dbReference type="ChEBI" id="CHEBI:29105"/>
    </ligand>
</feature>
<dbReference type="GO" id="GO:0008705">
    <property type="term" value="F:methionine synthase activity"/>
    <property type="evidence" value="ECO:0007669"/>
    <property type="project" value="UniProtKB-EC"/>
</dbReference>
<evidence type="ECO:0000256" key="6">
    <source>
        <dbReference type="ARBA" id="ARBA00012032"/>
    </source>
</evidence>
<dbReference type="InterPro" id="IPR036589">
    <property type="entry name" value="HCY_dom_sf"/>
</dbReference>
<dbReference type="GO" id="GO:0005829">
    <property type="term" value="C:cytosol"/>
    <property type="evidence" value="ECO:0007669"/>
    <property type="project" value="TreeGrafter"/>
</dbReference>
<keyword evidence="8 19" id="KW-0489">Methyltransferase</keyword>
<dbReference type="EC" id="2.1.1.13" evidence="6"/>
<dbReference type="GO" id="GO:0031419">
    <property type="term" value="F:cobalamin binding"/>
    <property type="evidence" value="ECO:0007669"/>
    <property type="project" value="UniProtKB-KW"/>
</dbReference>
<dbReference type="OrthoDB" id="9803687at2"/>
<dbReference type="Gene3D" id="3.40.50.280">
    <property type="entry name" value="Cobalamin-binding domain"/>
    <property type="match status" value="1"/>
</dbReference>
<protein>
    <recommendedName>
        <fullName evidence="7">Methionine synthase</fullName>
        <ecNumber evidence="6">2.1.1.13</ecNumber>
    </recommendedName>
    <alternativeName>
        <fullName evidence="18">5-methyltetrahydrofolate--homocysteine methyltransferase</fullName>
    </alternativeName>
</protein>
<dbReference type="InterPro" id="IPR003759">
    <property type="entry name" value="Cbl-bd_cap"/>
</dbReference>
<dbReference type="Pfam" id="PF02310">
    <property type="entry name" value="B12-binding"/>
    <property type="match status" value="1"/>
</dbReference>
<dbReference type="eggNOG" id="COG0646">
    <property type="taxonomic scope" value="Bacteria"/>
</dbReference>
<dbReference type="Gene3D" id="3.20.20.20">
    <property type="entry name" value="Dihydropteroate synthase-like"/>
    <property type="match status" value="1"/>
</dbReference>
<dbReference type="InterPro" id="IPR036724">
    <property type="entry name" value="Cobalamin-bd_sf"/>
</dbReference>
<keyword evidence="9" id="KW-0028">Amino-acid biosynthesis</keyword>
<evidence type="ECO:0000256" key="17">
    <source>
        <dbReference type="ARBA" id="ARBA00025552"/>
    </source>
</evidence>
<dbReference type="Pfam" id="PF02607">
    <property type="entry name" value="B12-binding_2"/>
    <property type="match status" value="1"/>
</dbReference>
<evidence type="ECO:0000256" key="13">
    <source>
        <dbReference type="ARBA" id="ARBA00022723"/>
    </source>
</evidence>
<dbReference type="GO" id="GO:0046653">
    <property type="term" value="P:tetrahydrofolate metabolic process"/>
    <property type="evidence" value="ECO:0007669"/>
    <property type="project" value="TreeGrafter"/>
</dbReference>
<keyword evidence="12" id="KW-0949">S-adenosyl-L-methionine</keyword>
<comment type="catalytic activity">
    <reaction evidence="1">
        <text>(6S)-5-methyl-5,6,7,8-tetrahydrofolate + L-homocysteine = (6S)-5,6,7,8-tetrahydrofolate + L-methionine</text>
        <dbReference type="Rhea" id="RHEA:11172"/>
        <dbReference type="ChEBI" id="CHEBI:18608"/>
        <dbReference type="ChEBI" id="CHEBI:57453"/>
        <dbReference type="ChEBI" id="CHEBI:57844"/>
        <dbReference type="ChEBI" id="CHEBI:58199"/>
        <dbReference type="EC" id="2.1.1.13"/>
    </reaction>
</comment>
<dbReference type="Pfam" id="PF02574">
    <property type="entry name" value="S-methyl_trans"/>
    <property type="match status" value="1"/>
</dbReference>
<evidence type="ECO:0000313" key="25">
    <source>
        <dbReference type="Proteomes" id="UP000001732"/>
    </source>
</evidence>